<sequence>MVSAWSIGLAKRGNLNGSQFVPGPGAYTVEKKQKVIPPNWKFGTSNRSGFRATQNPGPGSYLISSKNIGAKFSIGREQRAEKSTFVPGPGTYNPNKSSCQSPPQYSMGMKYNHLDGRFQPGPGAYNHKSTVLGVPSMKFPKSQRGTLNQSTNNLGPGPGNYTNVRPQSASPLYGFGTSQRNGLYQSKYTPGPGQYELKSAIDLNKGVTMISRRGNIAQNEAAKVPGPGTYNPQNKNKLKQPAFKIGTQTRDSIDQQFGKTPGPGAYSPRIEANRISSPHYGLGTDTRKPLNQCQENPGPGSYEVRPKTAEGPKLSFKGVQGIDAIEREKQKVPGPGSYQPTDYFVKERPGSAKIGTSLRPQLYQSKDSPGPGYYNFKGLPYGPKWGFGSGQRDLQRGNDEPGPGSYNIPNTVGDVPKFMMNSNPRSYMP</sequence>
<feature type="compositionally biased region" description="Polar residues" evidence="1">
    <location>
        <begin position="92"/>
        <end position="101"/>
    </location>
</feature>
<dbReference type="Pfam" id="PF07004">
    <property type="entry name" value="SHIPPO-rpt"/>
    <property type="match status" value="12"/>
</dbReference>
<dbReference type="InterPro" id="IPR051291">
    <property type="entry name" value="CIMAP"/>
</dbReference>
<feature type="compositionally biased region" description="Polar residues" evidence="1">
    <location>
        <begin position="358"/>
        <end position="367"/>
    </location>
</feature>
<organism evidence="2 3">
    <name type="scientific">Ichthyophthirius multifiliis</name>
    <name type="common">White spot disease agent</name>
    <name type="synonym">Ich</name>
    <dbReference type="NCBI Taxonomy" id="5932"/>
    <lineage>
        <taxon>Eukaryota</taxon>
        <taxon>Sar</taxon>
        <taxon>Alveolata</taxon>
        <taxon>Ciliophora</taxon>
        <taxon>Intramacronucleata</taxon>
        <taxon>Oligohymenophorea</taxon>
        <taxon>Hymenostomatida</taxon>
        <taxon>Ophryoglenina</taxon>
        <taxon>Ichthyophthirius</taxon>
    </lineage>
</organism>
<accession>G0QSP1</accession>
<feature type="compositionally biased region" description="Polar residues" evidence="1">
    <location>
        <begin position="420"/>
        <end position="429"/>
    </location>
</feature>
<feature type="region of interest" description="Disordered" evidence="1">
    <location>
        <begin position="79"/>
        <end position="101"/>
    </location>
</feature>
<dbReference type="GeneID" id="14907909"/>
<keyword evidence="3" id="KW-1185">Reference proteome</keyword>
<dbReference type="OMA" id="DGPKWGF"/>
<dbReference type="EMBL" id="GL983819">
    <property type="protein sequence ID" value="EGR31757.1"/>
    <property type="molecule type" value="Genomic_DNA"/>
</dbReference>
<dbReference type="PANTHER" id="PTHR21580">
    <property type="entry name" value="SHIPPO-1-RELATED"/>
    <property type="match status" value="1"/>
</dbReference>
<feature type="region of interest" description="Disordered" evidence="1">
    <location>
        <begin position="350"/>
        <end position="373"/>
    </location>
</feature>
<dbReference type="InterPro" id="IPR010736">
    <property type="entry name" value="SHIPPO-rpt"/>
</dbReference>
<dbReference type="InParanoid" id="G0QSP1"/>
<gene>
    <name evidence="2" type="ORF">IMG5_102570</name>
</gene>
<proteinExistence type="predicted"/>
<evidence type="ECO:0000313" key="3">
    <source>
        <dbReference type="Proteomes" id="UP000008983"/>
    </source>
</evidence>
<dbReference type="eggNOG" id="ENOG502QSJK">
    <property type="taxonomic scope" value="Eukaryota"/>
</dbReference>
<dbReference type="RefSeq" id="XP_004035243.1">
    <property type="nucleotide sequence ID" value="XM_004035195.1"/>
</dbReference>
<reference evidence="2 3" key="1">
    <citation type="submission" date="2011-07" db="EMBL/GenBank/DDBJ databases">
        <authorList>
            <person name="Coyne R."/>
            <person name="Brami D."/>
            <person name="Johnson J."/>
            <person name="Hostetler J."/>
            <person name="Hannick L."/>
            <person name="Clark T."/>
            <person name="Cassidy-Hanley D."/>
            <person name="Inman J."/>
        </authorList>
    </citation>
    <scope>NUCLEOTIDE SEQUENCE [LARGE SCALE GENOMIC DNA]</scope>
    <source>
        <strain evidence="2 3">G5</strain>
    </source>
</reference>
<protein>
    <submittedName>
        <fullName evidence="2">Uncharacterized protein</fullName>
    </submittedName>
</protein>
<dbReference type="Proteomes" id="UP000008983">
    <property type="component" value="Unassembled WGS sequence"/>
</dbReference>
<dbReference type="OrthoDB" id="309001at2759"/>
<dbReference type="AlphaFoldDB" id="G0QSP1"/>
<feature type="region of interest" description="Disordered" evidence="1">
    <location>
        <begin position="385"/>
        <end position="429"/>
    </location>
</feature>
<evidence type="ECO:0000313" key="2">
    <source>
        <dbReference type="EMBL" id="EGR31757.1"/>
    </source>
</evidence>
<evidence type="ECO:0000256" key="1">
    <source>
        <dbReference type="SAM" id="MobiDB-lite"/>
    </source>
</evidence>
<name>G0QSP1_ICHMU</name>